<evidence type="ECO:0000256" key="4">
    <source>
        <dbReference type="ARBA" id="ARBA00022989"/>
    </source>
</evidence>
<feature type="transmembrane region" description="Helical" evidence="6">
    <location>
        <begin position="181"/>
        <end position="198"/>
    </location>
</feature>
<feature type="transmembrane region" description="Helical" evidence="6">
    <location>
        <begin position="43"/>
        <end position="68"/>
    </location>
</feature>
<reference evidence="7 8" key="1">
    <citation type="submission" date="2023-07" db="EMBL/GenBank/DDBJ databases">
        <title>Genomic Encyclopedia of Type Strains, Phase IV (KMG-IV): sequencing the most valuable type-strain genomes for metagenomic binning, comparative biology and taxonomic classification.</title>
        <authorList>
            <person name="Goeker M."/>
        </authorList>
    </citation>
    <scope>NUCLEOTIDE SEQUENCE [LARGE SCALE GENOMIC DNA]</scope>
    <source>
        <strain evidence="7 8">DSM 19922</strain>
    </source>
</reference>
<dbReference type="Proteomes" id="UP001244552">
    <property type="component" value="Unassembled WGS sequence"/>
</dbReference>
<dbReference type="InterPro" id="IPR001123">
    <property type="entry name" value="LeuE-type"/>
</dbReference>
<accession>A0ABU0MQJ8</accession>
<name>A0ABU0MQJ8_9PROT</name>
<evidence type="ECO:0000256" key="2">
    <source>
        <dbReference type="ARBA" id="ARBA00022475"/>
    </source>
</evidence>
<sequence>MTADLLITFIGYAFVTSITPGPNNTMLLASGVNFGFRPSLPHILGITLGFTLMVLAVGLGLGAVFQIVPVLHSILRFLGAAYLLYLAWRIAGTGAPDDGTAGTTRPLSVMQAAAFQWVNPKAWIMAIGAVATYAPQADYAVNIGVLTVLFALVNGPCVAVWAAAGTSLRRFLTNPRKRRRFNIGMAVLLAASILPILSGH</sequence>
<evidence type="ECO:0000313" key="8">
    <source>
        <dbReference type="Proteomes" id="UP001244552"/>
    </source>
</evidence>
<dbReference type="Pfam" id="PF01810">
    <property type="entry name" value="LysE"/>
    <property type="match status" value="1"/>
</dbReference>
<feature type="transmembrane region" description="Helical" evidence="6">
    <location>
        <begin position="74"/>
        <end position="91"/>
    </location>
</feature>
<keyword evidence="4 6" id="KW-1133">Transmembrane helix</keyword>
<keyword evidence="5 6" id="KW-0472">Membrane</keyword>
<protein>
    <submittedName>
        <fullName evidence="7">Threonine/homoserine/homoserine lactone efflux protein</fullName>
    </submittedName>
</protein>
<evidence type="ECO:0000256" key="5">
    <source>
        <dbReference type="ARBA" id="ARBA00023136"/>
    </source>
</evidence>
<keyword evidence="2" id="KW-1003">Cell membrane</keyword>
<proteinExistence type="predicted"/>
<dbReference type="EMBL" id="JAUSVU010000020">
    <property type="protein sequence ID" value="MDQ0535748.1"/>
    <property type="molecule type" value="Genomic_DNA"/>
</dbReference>
<comment type="subcellular location">
    <subcellularLocation>
        <location evidence="1">Cell membrane</location>
        <topology evidence="1">Multi-pass membrane protein</topology>
    </subcellularLocation>
</comment>
<keyword evidence="3 6" id="KW-0812">Transmembrane</keyword>
<dbReference type="RefSeq" id="WP_209987623.1">
    <property type="nucleotide sequence ID" value="NZ_JAGINO010000022.1"/>
</dbReference>
<evidence type="ECO:0000256" key="1">
    <source>
        <dbReference type="ARBA" id="ARBA00004651"/>
    </source>
</evidence>
<evidence type="ECO:0000256" key="6">
    <source>
        <dbReference type="SAM" id="Phobius"/>
    </source>
</evidence>
<evidence type="ECO:0000256" key="3">
    <source>
        <dbReference type="ARBA" id="ARBA00022692"/>
    </source>
</evidence>
<dbReference type="PANTHER" id="PTHR30086:SF20">
    <property type="entry name" value="ARGININE EXPORTER PROTEIN ARGO-RELATED"/>
    <property type="match status" value="1"/>
</dbReference>
<dbReference type="PANTHER" id="PTHR30086">
    <property type="entry name" value="ARGININE EXPORTER PROTEIN ARGO"/>
    <property type="match status" value="1"/>
</dbReference>
<organism evidence="7 8">
    <name type="scientific">Azospirillum picis</name>
    <dbReference type="NCBI Taxonomy" id="488438"/>
    <lineage>
        <taxon>Bacteria</taxon>
        <taxon>Pseudomonadati</taxon>
        <taxon>Pseudomonadota</taxon>
        <taxon>Alphaproteobacteria</taxon>
        <taxon>Rhodospirillales</taxon>
        <taxon>Azospirillaceae</taxon>
        <taxon>Azospirillum</taxon>
    </lineage>
</organism>
<gene>
    <name evidence="7" type="ORF">QO018_004632</name>
</gene>
<evidence type="ECO:0000313" key="7">
    <source>
        <dbReference type="EMBL" id="MDQ0535748.1"/>
    </source>
</evidence>
<feature type="transmembrane region" description="Helical" evidence="6">
    <location>
        <begin position="139"/>
        <end position="161"/>
    </location>
</feature>
<keyword evidence="8" id="KW-1185">Reference proteome</keyword>
<comment type="caution">
    <text evidence="7">The sequence shown here is derived from an EMBL/GenBank/DDBJ whole genome shotgun (WGS) entry which is preliminary data.</text>
</comment>